<proteinExistence type="inferred from homology"/>
<keyword evidence="3 6" id="KW-0812">Transmembrane</keyword>
<dbReference type="VEuPathDB" id="FungiDB:F9C07_2154854"/>
<keyword evidence="4 6" id="KW-1133">Transmembrane helix</keyword>
<evidence type="ECO:0000256" key="3">
    <source>
        <dbReference type="ARBA" id="ARBA00022692"/>
    </source>
</evidence>
<reference evidence="7" key="1">
    <citation type="submission" date="2019-04" db="EMBL/GenBank/DDBJ databases">
        <title>Friends and foes A comparative genomics study of 23 Aspergillus species from section Flavi.</title>
        <authorList>
            <consortium name="DOE Joint Genome Institute"/>
            <person name="Kjaerbolling I."/>
            <person name="Vesth T."/>
            <person name="Frisvad J.C."/>
            <person name="Nybo J.L."/>
            <person name="Theobald S."/>
            <person name="Kildgaard S."/>
            <person name="Isbrandt T."/>
            <person name="Kuo A."/>
            <person name="Sato A."/>
            <person name="Lyhne E.K."/>
            <person name="Kogle M.E."/>
            <person name="Wiebenga A."/>
            <person name="Kun R.S."/>
            <person name="Lubbers R.J."/>
            <person name="Makela M.R."/>
            <person name="Barry K."/>
            <person name="Chovatia M."/>
            <person name="Clum A."/>
            <person name="Daum C."/>
            <person name="Haridas S."/>
            <person name="He G."/>
            <person name="LaButti K."/>
            <person name="Lipzen A."/>
            <person name="Mondo S."/>
            <person name="Riley R."/>
            <person name="Salamov A."/>
            <person name="Simmons B.A."/>
            <person name="Magnuson J.K."/>
            <person name="Henrissat B."/>
            <person name="Mortensen U.H."/>
            <person name="Larsen T.O."/>
            <person name="Devries R.P."/>
            <person name="Grigoriev I.V."/>
            <person name="Machida M."/>
            <person name="Baker S.E."/>
            <person name="Andersen M.R."/>
        </authorList>
    </citation>
    <scope>NUCLEOTIDE SEQUENCE [LARGE SCALE GENOMIC DNA]</scope>
    <source>
        <strain evidence="7">CBS 121.62</strain>
    </source>
</reference>
<evidence type="ECO:0000256" key="4">
    <source>
        <dbReference type="ARBA" id="ARBA00022989"/>
    </source>
</evidence>
<dbReference type="InterPro" id="IPR000109">
    <property type="entry name" value="POT_fam"/>
</dbReference>
<organism evidence="7">
    <name type="scientific">Aspergillus flavus</name>
    <dbReference type="NCBI Taxonomy" id="5059"/>
    <lineage>
        <taxon>Eukaryota</taxon>
        <taxon>Fungi</taxon>
        <taxon>Dikarya</taxon>
        <taxon>Ascomycota</taxon>
        <taxon>Pezizomycotina</taxon>
        <taxon>Eurotiomycetes</taxon>
        <taxon>Eurotiomycetidae</taxon>
        <taxon>Eurotiales</taxon>
        <taxon>Aspergillaceae</taxon>
        <taxon>Aspergillus</taxon>
        <taxon>Aspergillus subgen. Circumdati</taxon>
    </lineage>
</organism>
<evidence type="ECO:0000256" key="6">
    <source>
        <dbReference type="SAM" id="Phobius"/>
    </source>
</evidence>
<dbReference type="InterPro" id="IPR036259">
    <property type="entry name" value="MFS_trans_sf"/>
</dbReference>
<sequence length="548" mass="60702">MKAPTSTTLVGVDSMLADYERRDATQDEINELPHVADSISFVVWVALVVSGAERFLFYAATTPWRMTDAKMCAENYAQYDRENTSIPGALGLGEAMASNISSAFYAFTFLMSVAFAVLSDAWLGRYITLCLSFCLDFCGCLVLFVTSLPAITDGSVKLVGFILAVILIGLGTGGVKATITPFIGDQYPNVSPQLIITKKGERVVTDRMLTMQYIYNVFYWYGAGSPIHNHLLSLTNLSRFTSIATLSLIASTYLEKKVGYWAAYLMPLCAFAVVVPLLTVWHKALGSQRFFNFATRSVIPQFAKVICFSARDRFRLDAAKPSYQAEKCHREVDWDDLFVSEIKRGLSACKVMFVFPVPTFIVNNLITQAGEMRLDGVPNDAIKAINPVFCIILGPLLQRFLYPGLRKAGIRFGPIARMTWAFVTMSGSMAFAAGVQKLVYSRGPCYEKPLVCEASDGGRIGNDISVWVQIPIFFFLGLAEILGFTTLAEYSYSEAPTNMRTLVQFLGTVSPLSKDPKVLYLYTALAATMVVVASGFWVVFHRYDRNRN</sequence>
<feature type="transmembrane region" description="Helical" evidence="6">
    <location>
        <begin position="261"/>
        <end position="281"/>
    </location>
</feature>
<gene>
    <name evidence="7" type="ORF">BDV35DRAFT_406446</name>
</gene>
<dbReference type="AlphaFoldDB" id="A0A5N6GR51"/>
<comment type="similarity">
    <text evidence="2">Belongs to the major facilitator superfamily. Proton-dependent oligopeptide transporter (POT/PTR) (TC 2.A.17) family.</text>
</comment>
<feature type="transmembrane region" description="Helical" evidence="6">
    <location>
        <begin position="466"/>
        <end position="488"/>
    </location>
</feature>
<dbReference type="Proteomes" id="UP000325434">
    <property type="component" value="Unassembled WGS sequence"/>
</dbReference>
<evidence type="ECO:0000313" key="7">
    <source>
        <dbReference type="EMBL" id="KAB8244836.1"/>
    </source>
</evidence>
<accession>A0A5N6GR51</accession>
<feature type="transmembrane region" description="Helical" evidence="6">
    <location>
        <begin position="158"/>
        <end position="179"/>
    </location>
</feature>
<evidence type="ECO:0000256" key="5">
    <source>
        <dbReference type="ARBA" id="ARBA00023136"/>
    </source>
</evidence>
<feature type="transmembrane region" description="Helical" evidence="6">
    <location>
        <begin position="102"/>
        <end position="119"/>
    </location>
</feature>
<evidence type="ECO:0000256" key="1">
    <source>
        <dbReference type="ARBA" id="ARBA00004141"/>
    </source>
</evidence>
<comment type="subcellular location">
    <subcellularLocation>
        <location evidence="1">Membrane</location>
        <topology evidence="1">Multi-pass membrane protein</topology>
    </subcellularLocation>
</comment>
<dbReference type="GO" id="GO:0022857">
    <property type="term" value="F:transmembrane transporter activity"/>
    <property type="evidence" value="ECO:0007669"/>
    <property type="project" value="InterPro"/>
</dbReference>
<dbReference type="Gene3D" id="1.20.1250.20">
    <property type="entry name" value="MFS general substrate transporter like domains"/>
    <property type="match status" value="1"/>
</dbReference>
<protein>
    <recommendedName>
        <fullName evidence="8">Oligopeptide transporter</fullName>
    </recommendedName>
</protein>
<dbReference type="EMBL" id="ML734621">
    <property type="protein sequence ID" value="KAB8244836.1"/>
    <property type="molecule type" value="Genomic_DNA"/>
</dbReference>
<feature type="transmembrane region" description="Helical" evidence="6">
    <location>
        <begin position="519"/>
        <end position="540"/>
    </location>
</feature>
<dbReference type="VEuPathDB" id="FungiDB:AFLA_001752"/>
<dbReference type="GO" id="GO:0016020">
    <property type="term" value="C:membrane"/>
    <property type="evidence" value="ECO:0007669"/>
    <property type="project" value="UniProtKB-SubCell"/>
</dbReference>
<feature type="transmembrane region" description="Helical" evidence="6">
    <location>
        <begin position="41"/>
        <end position="61"/>
    </location>
</feature>
<feature type="transmembrane region" description="Helical" evidence="6">
    <location>
        <begin position="125"/>
        <end position="146"/>
    </location>
</feature>
<name>A0A5N6GR51_ASPFL</name>
<dbReference type="PANTHER" id="PTHR11654">
    <property type="entry name" value="OLIGOPEPTIDE TRANSPORTER-RELATED"/>
    <property type="match status" value="1"/>
</dbReference>
<evidence type="ECO:0008006" key="8">
    <source>
        <dbReference type="Google" id="ProtNLM"/>
    </source>
</evidence>
<keyword evidence="5 6" id="KW-0472">Membrane</keyword>
<dbReference type="SUPFAM" id="SSF103473">
    <property type="entry name" value="MFS general substrate transporter"/>
    <property type="match status" value="1"/>
</dbReference>
<evidence type="ECO:0000256" key="2">
    <source>
        <dbReference type="ARBA" id="ARBA00005982"/>
    </source>
</evidence>
<dbReference type="Pfam" id="PF00854">
    <property type="entry name" value="PTR2"/>
    <property type="match status" value="2"/>
</dbReference>